<dbReference type="EMBL" id="BEWI01000030">
    <property type="protein sequence ID" value="GAY19719.1"/>
    <property type="molecule type" value="Genomic_DNA"/>
</dbReference>
<accession>A0A292ZA08</accession>
<evidence type="ECO:0000313" key="3">
    <source>
        <dbReference type="Proteomes" id="UP000221538"/>
    </source>
</evidence>
<gene>
    <name evidence="2" type="ORF">SFOMI_0239</name>
</gene>
<reference evidence="2 3" key="1">
    <citation type="journal article" date="2013" name="Biodegradation">
        <title>Occurrence of 4-tert-butylphenol (4-t-BP) biodegradation in an aquatic sample caused by the presence of Spirodela polyrrhiza and isolation of a 4-t-BP-utilizing bacterium.</title>
        <authorList>
            <person name="Ogata Y."/>
            <person name="Toyama T."/>
            <person name="Yu N."/>
            <person name="Wang X."/>
            <person name="Sei K."/>
            <person name="Ike M."/>
        </authorList>
    </citation>
    <scope>NUCLEOTIDE SEQUENCE [LARGE SCALE GENOMIC DNA]</scope>
    <source>
        <strain evidence="2 3">OMI</strain>
    </source>
</reference>
<dbReference type="RefSeq" id="WP_099185214.1">
    <property type="nucleotide sequence ID" value="NZ_BEWI01000030.1"/>
</dbReference>
<name>A0A292ZA08_SPHSA</name>
<evidence type="ECO:0000256" key="1">
    <source>
        <dbReference type="SAM" id="MobiDB-lite"/>
    </source>
</evidence>
<dbReference type="Proteomes" id="UP000221538">
    <property type="component" value="Unassembled WGS sequence"/>
</dbReference>
<proteinExistence type="predicted"/>
<reference evidence="2 3" key="2">
    <citation type="journal article" date="2013" name="Environ. Sci. Technol.">
        <title>The 4-tert-butylphenol-utilizing bacterium Sphingobium fuliginis OMI can degrade bisphenols via phenolic ring hydroxylation and meta-cleavage pathway.</title>
        <authorList>
            <person name="Ogata Y."/>
            <person name="Goda S."/>
            <person name="Toyama T."/>
            <person name="Sei K."/>
            <person name="Ike M."/>
        </authorList>
    </citation>
    <scope>NUCLEOTIDE SEQUENCE [LARGE SCALE GENOMIC DNA]</scope>
    <source>
        <strain evidence="2 3">OMI</strain>
    </source>
</reference>
<comment type="caution">
    <text evidence="2">The sequence shown here is derived from an EMBL/GenBank/DDBJ whole genome shotgun (WGS) entry which is preliminary data.</text>
</comment>
<evidence type="ECO:0000313" key="2">
    <source>
        <dbReference type="EMBL" id="GAY19719.1"/>
    </source>
</evidence>
<sequence>MLIYRQNYSALAHARAPLEPDPELDWIDNRFRGIEPIADADEPHPHGATRSKSRVPAARPAHKPNNYAPPILMEIERILKRTGMSATSFGKGATGDGRLVGDLRKGRDPSSRVTARIRAFIQSIENDPALAAKTMTGPADDLLPRIHRAMGAHGLSERQFGKRMSNDPNLMSRIRAGENIRHTTREKISTFLAHLEGGR</sequence>
<protein>
    <submittedName>
        <fullName evidence="2">Uncharacterized protein</fullName>
    </submittedName>
</protein>
<organism evidence="2 3">
    <name type="scientific">Sphingobium fuliginis (strain ATCC 27551)</name>
    <dbReference type="NCBI Taxonomy" id="336203"/>
    <lineage>
        <taxon>Bacteria</taxon>
        <taxon>Pseudomonadati</taxon>
        <taxon>Pseudomonadota</taxon>
        <taxon>Alphaproteobacteria</taxon>
        <taxon>Sphingomonadales</taxon>
        <taxon>Sphingomonadaceae</taxon>
        <taxon>Sphingobium</taxon>
    </lineage>
</organism>
<feature type="region of interest" description="Disordered" evidence="1">
    <location>
        <begin position="38"/>
        <end position="67"/>
    </location>
</feature>
<dbReference type="AlphaFoldDB" id="A0A292ZA08"/>